<reference evidence="2" key="1">
    <citation type="journal article" date="2013" name="Science">
        <title>The Amborella genome and the evolution of flowering plants.</title>
        <authorList>
            <consortium name="Amborella Genome Project"/>
        </authorList>
    </citation>
    <scope>NUCLEOTIDE SEQUENCE [LARGE SCALE GENOMIC DNA]</scope>
</reference>
<organism evidence="1 2">
    <name type="scientific">Amborella trichopoda</name>
    <dbReference type="NCBI Taxonomy" id="13333"/>
    <lineage>
        <taxon>Eukaryota</taxon>
        <taxon>Viridiplantae</taxon>
        <taxon>Streptophyta</taxon>
        <taxon>Embryophyta</taxon>
        <taxon>Tracheophyta</taxon>
        <taxon>Spermatophyta</taxon>
        <taxon>Magnoliopsida</taxon>
        <taxon>Amborellales</taxon>
        <taxon>Amborellaceae</taxon>
        <taxon>Amborella</taxon>
    </lineage>
</organism>
<accession>U5D0Z4</accession>
<name>U5D0Z4_AMBTC</name>
<dbReference type="HOGENOM" id="CLU_2834579_0_0_1"/>
<dbReference type="Proteomes" id="UP000017836">
    <property type="component" value="Unassembled WGS sequence"/>
</dbReference>
<gene>
    <name evidence="1" type="ORF">AMTR_s00315p00013590</name>
</gene>
<dbReference type="EMBL" id="KI392512">
    <property type="protein sequence ID" value="ERN15047.1"/>
    <property type="molecule type" value="Genomic_DNA"/>
</dbReference>
<proteinExistence type="predicted"/>
<dbReference type="AlphaFoldDB" id="U5D0Z4"/>
<protein>
    <submittedName>
        <fullName evidence="1">Uncharacterized protein</fullName>
    </submittedName>
</protein>
<sequence length="66" mass="7373">MAATNRHLCSIYSLHSSARCTVCVEFMILWPHALVFSCVSGALLQTIQRHYSSSHFSVSRSKSLSK</sequence>
<dbReference type="Gramene" id="ERN15047">
    <property type="protein sequence ID" value="ERN15047"/>
    <property type="gene ID" value="AMTR_s00315p00013590"/>
</dbReference>
<evidence type="ECO:0000313" key="1">
    <source>
        <dbReference type="EMBL" id="ERN15047.1"/>
    </source>
</evidence>
<evidence type="ECO:0000313" key="2">
    <source>
        <dbReference type="Proteomes" id="UP000017836"/>
    </source>
</evidence>
<keyword evidence="2" id="KW-1185">Reference proteome</keyword>